<dbReference type="EMBL" id="BAAAHE010000011">
    <property type="protein sequence ID" value="GAA0615176.1"/>
    <property type="molecule type" value="Genomic_DNA"/>
</dbReference>
<dbReference type="Proteomes" id="UP001500957">
    <property type="component" value="Unassembled WGS sequence"/>
</dbReference>
<evidence type="ECO:0000313" key="2">
    <source>
        <dbReference type="Proteomes" id="UP001500957"/>
    </source>
</evidence>
<protein>
    <submittedName>
        <fullName evidence="1">Uncharacterized protein</fullName>
    </submittedName>
</protein>
<accession>A0ABP3RWC6</accession>
<evidence type="ECO:0000313" key="1">
    <source>
        <dbReference type="EMBL" id="GAA0615176.1"/>
    </source>
</evidence>
<proteinExistence type="predicted"/>
<reference evidence="2" key="1">
    <citation type="journal article" date="2019" name="Int. J. Syst. Evol. Microbiol.">
        <title>The Global Catalogue of Microorganisms (GCM) 10K type strain sequencing project: providing services to taxonomists for standard genome sequencing and annotation.</title>
        <authorList>
            <consortium name="The Broad Institute Genomics Platform"/>
            <consortium name="The Broad Institute Genome Sequencing Center for Infectious Disease"/>
            <person name="Wu L."/>
            <person name="Ma J."/>
        </authorList>
    </citation>
    <scope>NUCLEOTIDE SEQUENCE [LARGE SCALE GENOMIC DNA]</scope>
    <source>
        <strain evidence="2">JCM 10671</strain>
    </source>
</reference>
<keyword evidence="2" id="KW-1185">Reference proteome</keyword>
<comment type="caution">
    <text evidence="1">The sequence shown here is derived from an EMBL/GenBank/DDBJ whole genome shotgun (WGS) entry which is preliminary data.</text>
</comment>
<name>A0ABP3RWC6_9ACTN</name>
<sequence>MVFLLPHPTVSRLPRMGVLGSVVRDALCALRIYKSAVVRNGVDRKHLQLASTIAVTEPAYA</sequence>
<organism evidence="1 2">
    <name type="scientific">Sporichthya brevicatena</name>
    <dbReference type="NCBI Taxonomy" id="171442"/>
    <lineage>
        <taxon>Bacteria</taxon>
        <taxon>Bacillati</taxon>
        <taxon>Actinomycetota</taxon>
        <taxon>Actinomycetes</taxon>
        <taxon>Sporichthyales</taxon>
        <taxon>Sporichthyaceae</taxon>
        <taxon>Sporichthya</taxon>
    </lineage>
</organism>
<gene>
    <name evidence="1" type="ORF">GCM10009547_16350</name>
</gene>